<dbReference type="AlphaFoldDB" id="K2MUJ3"/>
<feature type="compositionally biased region" description="Low complexity" evidence="1">
    <location>
        <begin position="155"/>
        <end position="168"/>
    </location>
</feature>
<reference evidence="3 4" key="1">
    <citation type="journal article" date="2012" name="BMC Genomics">
        <title>Comparative genomic analysis of human infective Trypanosoma cruzi lineages with the bat-restricted subspecies T. cruzi marinkellei.</title>
        <authorList>
            <person name="Franzen O."/>
            <person name="Talavera-Lopez C."/>
            <person name="Ochaya S."/>
            <person name="Butler C.E."/>
            <person name="Messenger L.A."/>
            <person name="Lewis M.D."/>
            <person name="Llewellyn M.S."/>
            <person name="Marinkelle C.J."/>
            <person name="Tyler K.M."/>
            <person name="Miles M.A."/>
            <person name="Andersson B."/>
        </authorList>
    </citation>
    <scope>NUCLEOTIDE SEQUENCE [LARGE SCALE GENOMIC DNA]</scope>
    <source>
        <strain evidence="3 4">B7</strain>
    </source>
</reference>
<feature type="compositionally biased region" description="Polar residues" evidence="1">
    <location>
        <begin position="169"/>
        <end position="178"/>
    </location>
</feature>
<keyword evidence="2" id="KW-0732">Signal</keyword>
<organism evidence="3 4">
    <name type="scientific">Trypanosoma cruzi marinkellei</name>
    <dbReference type="NCBI Taxonomy" id="85056"/>
    <lineage>
        <taxon>Eukaryota</taxon>
        <taxon>Discoba</taxon>
        <taxon>Euglenozoa</taxon>
        <taxon>Kinetoplastea</taxon>
        <taxon>Metakinetoplastina</taxon>
        <taxon>Trypanosomatida</taxon>
        <taxon>Trypanosomatidae</taxon>
        <taxon>Trypanosoma</taxon>
        <taxon>Schizotrypanum</taxon>
    </lineage>
</organism>
<evidence type="ECO:0000256" key="2">
    <source>
        <dbReference type="SAM" id="SignalP"/>
    </source>
</evidence>
<protein>
    <submittedName>
        <fullName evidence="3">Mucin TcMUCII, putative</fullName>
    </submittedName>
</protein>
<evidence type="ECO:0000256" key="1">
    <source>
        <dbReference type="SAM" id="MobiDB-lite"/>
    </source>
</evidence>
<feature type="chain" id="PRO_5003864745" evidence="2">
    <location>
        <begin position="26"/>
        <end position="342"/>
    </location>
</feature>
<evidence type="ECO:0000313" key="4">
    <source>
        <dbReference type="Proteomes" id="UP000007350"/>
    </source>
</evidence>
<feature type="compositionally biased region" description="Low complexity" evidence="1">
    <location>
        <begin position="287"/>
        <end position="306"/>
    </location>
</feature>
<feature type="region of interest" description="Disordered" evidence="1">
    <location>
        <begin position="30"/>
        <end position="320"/>
    </location>
</feature>
<comment type="caution">
    <text evidence="3">The sequence shown here is derived from an EMBL/GenBank/DDBJ whole genome shotgun (WGS) entry which is preliminary data.</text>
</comment>
<feature type="compositionally biased region" description="Polar residues" evidence="1">
    <location>
        <begin position="256"/>
        <end position="267"/>
    </location>
</feature>
<sequence length="342" mass="34668">MMTTCRLLCALLVLALCCCPSVCVAESTVNQVSDPDQPPDQKMGVVSGRANTSETSTSTAQVDALKESSETAGRLGGPVPLGVTLQTKGDNDITGSTSLSNEVEQSHSAQGLQPPADASKHNTQERTKETSKSELKEKAQKVRELVQDTETVGPGLSSQSSNGQIQSGKPASQGSSKTADPLEDTNTESPESATERGKGEAGGLGSPGAGAGTPGIPGNDTKQSHITPGLGLTAGPANGNDQESSTASNTSESADLPNTVQDPTPSGATAADQAKDVTDPFKEPDTTTKTTTTNAPTTTTTTTTTTGAPSRLPEIDGSLSSPAWVCAPLLLAVSALAYTTLG</sequence>
<dbReference type="InterPro" id="IPR000458">
    <property type="entry name" value="Tryp_mucin"/>
</dbReference>
<dbReference type="EMBL" id="AHKC01013290">
    <property type="protein sequence ID" value="EKF29404.1"/>
    <property type="molecule type" value="Genomic_DNA"/>
</dbReference>
<proteinExistence type="predicted"/>
<dbReference type="Proteomes" id="UP000007350">
    <property type="component" value="Unassembled WGS sequence"/>
</dbReference>
<evidence type="ECO:0000313" key="3">
    <source>
        <dbReference type="EMBL" id="EKF29404.1"/>
    </source>
</evidence>
<feature type="compositionally biased region" description="Low complexity" evidence="1">
    <location>
        <begin position="243"/>
        <end position="254"/>
    </location>
</feature>
<feature type="compositionally biased region" description="Polar residues" evidence="1">
    <location>
        <begin position="49"/>
        <end position="61"/>
    </location>
</feature>
<accession>K2MUJ3</accession>
<gene>
    <name evidence="3" type="ORF">MOQ_006814</name>
</gene>
<feature type="compositionally biased region" description="Basic and acidic residues" evidence="1">
    <location>
        <begin position="118"/>
        <end position="146"/>
    </location>
</feature>
<feature type="compositionally biased region" description="Basic and acidic residues" evidence="1">
    <location>
        <begin position="273"/>
        <end position="286"/>
    </location>
</feature>
<feature type="signal peptide" evidence="2">
    <location>
        <begin position="1"/>
        <end position="25"/>
    </location>
</feature>
<keyword evidence="4" id="KW-1185">Reference proteome</keyword>
<name>K2MUJ3_TRYCR</name>
<feature type="compositionally biased region" description="Polar residues" evidence="1">
    <location>
        <begin position="84"/>
        <end position="111"/>
    </location>
</feature>
<feature type="compositionally biased region" description="Gly residues" evidence="1">
    <location>
        <begin position="200"/>
        <end position="215"/>
    </location>
</feature>
<dbReference type="Pfam" id="PF01456">
    <property type="entry name" value="Mucin"/>
    <property type="match status" value="1"/>
</dbReference>